<dbReference type="CDD" id="cd14515">
    <property type="entry name" value="DUSP3-like"/>
    <property type="match status" value="1"/>
</dbReference>
<dbReference type="GO" id="GO:0033549">
    <property type="term" value="F:MAP kinase phosphatase activity"/>
    <property type="evidence" value="ECO:0007669"/>
    <property type="project" value="TreeGrafter"/>
</dbReference>
<comment type="catalytic activity">
    <reaction evidence="4">
        <text>O-phospho-L-seryl-[protein] + H2O = L-seryl-[protein] + phosphate</text>
        <dbReference type="Rhea" id="RHEA:20629"/>
        <dbReference type="Rhea" id="RHEA-COMP:9863"/>
        <dbReference type="Rhea" id="RHEA-COMP:11604"/>
        <dbReference type="ChEBI" id="CHEBI:15377"/>
        <dbReference type="ChEBI" id="CHEBI:29999"/>
        <dbReference type="ChEBI" id="CHEBI:43474"/>
        <dbReference type="ChEBI" id="CHEBI:83421"/>
        <dbReference type="EC" id="3.1.3.16"/>
    </reaction>
</comment>
<dbReference type="InterPro" id="IPR020405">
    <property type="entry name" value="Atypical_DUSP_subfamA"/>
</dbReference>
<evidence type="ECO:0000256" key="6">
    <source>
        <dbReference type="PIRSR" id="PIRSR620405-1"/>
    </source>
</evidence>
<evidence type="ECO:0000313" key="9">
    <source>
        <dbReference type="EMBL" id="KYO27606.1"/>
    </source>
</evidence>
<dbReference type="GO" id="GO:0005737">
    <property type="term" value="C:cytoplasm"/>
    <property type="evidence" value="ECO:0007669"/>
    <property type="project" value="TreeGrafter"/>
</dbReference>
<evidence type="ECO:0000259" key="8">
    <source>
        <dbReference type="PROSITE" id="PS50056"/>
    </source>
</evidence>
<dbReference type="eggNOG" id="KOG1716">
    <property type="taxonomic scope" value="Eukaryota"/>
</dbReference>
<dbReference type="PROSITE" id="PS50054">
    <property type="entry name" value="TYR_PHOSPHATASE_DUAL"/>
    <property type="match status" value="1"/>
</dbReference>
<evidence type="ECO:0000256" key="3">
    <source>
        <dbReference type="ARBA" id="ARBA00022912"/>
    </source>
</evidence>
<evidence type="ECO:0000256" key="2">
    <source>
        <dbReference type="ARBA" id="ARBA00022801"/>
    </source>
</evidence>
<proteinExistence type="inferred from homology"/>
<comment type="catalytic activity">
    <reaction evidence="5">
        <text>O-phospho-L-threonyl-[protein] + H2O = L-threonyl-[protein] + phosphate</text>
        <dbReference type="Rhea" id="RHEA:47004"/>
        <dbReference type="Rhea" id="RHEA-COMP:11060"/>
        <dbReference type="Rhea" id="RHEA-COMP:11605"/>
        <dbReference type="ChEBI" id="CHEBI:15377"/>
        <dbReference type="ChEBI" id="CHEBI:30013"/>
        <dbReference type="ChEBI" id="CHEBI:43474"/>
        <dbReference type="ChEBI" id="CHEBI:61977"/>
        <dbReference type="EC" id="3.1.3.16"/>
    </reaction>
</comment>
<dbReference type="PANTHER" id="PTHR45682">
    <property type="entry name" value="AGAP008228-PA"/>
    <property type="match status" value="1"/>
</dbReference>
<dbReference type="AlphaFoldDB" id="A0A151MSX6"/>
<dbReference type="PANTHER" id="PTHR45682:SF16">
    <property type="entry name" value="DUAL SPECIFICITY PROTEIN PHOSPHATASE"/>
    <property type="match status" value="1"/>
</dbReference>
<dbReference type="GO" id="GO:0043409">
    <property type="term" value="P:negative regulation of MAPK cascade"/>
    <property type="evidence" value="ECO:0007669"/>
    <property type="project" value="TreeGrafter"/>
</dbReference>
<dbReference type="Proteomes" id="UP000050525">
    <property type="component" value="Unassembled WGS sequence"/>
</dbReference>
<keyword evidence="2" id="KW-0378">Hydrolase</keyword>
<evidence type="ECO:0000313" key="10">
    <source>
        <dbReference type="Proteomes" id="UP000050525"/>
    </source>
</evidence>
<organism evidence="9 10">
    <name type="scientific">Alligator mississippiensis</name>
    <name type="common">American alligator</name>
    <dbReference type="NCBI Taxonomy" id="8496"/>
    <lineage>
        <taxon>Eukaryota</taxon>
        <taxon>Metazoa</taxon>
        <taxon>Chordata</taxon>
        <taxon>Craniata</taxon>
        <taxon>Vertebrata</taxon>
        <taxon>Euteleostomi</taxon>
        <taxon>Archelosauria</taxon>
        <taxon>Archosauria</taxon>
        <taxon>Crocodylia</taxon>
        <taxon>Alligatoridae</taxon>
        <taxon>Alligatorinae</taxon>
        <taxon>Alligator</taxon>
    </lineage>
</organism>
<feature type="active site" description="Phosphocysteine intermediate" evidence="6">
    <location>
        <position position="246"/>
    </location>
</feature>
<reference evidence="9 10" key="1">
    <citation type="journal article" date="2012" name="Genome Biol.">
        <title>Sequencing three crocodilian genomes to illuminate the evolution of archosaurs and amniotes.</title>
        <authorList>
            <person name="St John J.A."/>
            <person name="Braun E.L."/>
            <person name="Isberg S.R."/>
            <person name="Miles L.G."/>
            <person name="Chong A.Y."/>
            <person name="Gongora J."/>
            <person name="Dalzell P."/>
            <person name="Moran C."/>
            <person name="Bed'hom B."/>
            <person name="Abzhanov A."/>
            <person name="Burgess S.C."/>
            <person name="Cooksey A.M."/>
            <person name="Castoe T.A."/>
            <person name="Crawford N.G."/>
            <person name="Densmore L.D."/>
            <person name="Drew J.C."/>
            <person name="Edwards S.V."/>
            <person name="Faircloth B.C."/>
            <person name="Fujita M.K."/>
            <person name="Greenwold M.J."/>
            <person name="Hoffmann F.G."/>
            <person name="Howard J.M."/>
            <person name="Iguchi T."/>
            <person name="Janes D.E."/>
            <person name="Khan S.Y."/>
            <person name="Kohno S."/>
            <person name="de Koning A.J."/>
            <person name="Lance S.L."/>
            <person name="McCarthy F.M."/>
            <person name="McCormack J.E."/>
            <person name="Merchant M.E."/>
            <person name="Peterson D.G."/>
            <person name="Pollock D.D."/>
            <person name="Pourmand N."/>
            <person name="Raney B.J."/>
            <person name="Roessler K.A."/>
            <person name="Sanford J.R."/>
            <person name="Sawyer R.H."/>
            <person name="Schmidt C.J."/>
            <person name="Triplett E.W."/>
            <person name="Tuberville T.D."/>
            <person name="Venegas-Anaya M."/>
            <person name="Howard J.T."/>
            <person name="Jarvis E.D."/>
            <person name="Guillette L.J.Jr."/>
            <person name="Glenn T.C."/>
            <person name="Green R.E."/>
            <person name="Ray D.A."/>
        </authorList>
    </citation>
    <scope>NUCLEOTIDE SEQUENCE [LARGE SCALE GENOMIC DNA]</scope>
    <source>
        <strain evidence="9">KSC_2009_1</strain>
    </source>
</reference>
<keyword evidence="3" id="KW-0904">Protein phosphatase</keyword>
<comment type="similarity">
    <text evidence="1">Belongs to the protein-tyrosine phosphatase family. Non-receptor class dual specificity subfamily.</text>
</comment>
<feature type="domain" description="Tyrosine-protein phosphatase" evidence="7">
    <location>
        <begin position="153"/>
        <end position="301"/>
    </location>
</feature>
<dbReference type="InterPro" id="IPR029021">
    <property type="entry name" value="Prot-tyrosine_phosphatase-like"/>
</dbReference>
<dbReference type="STRING" id="8496.A0A151MSX6"/>
<dbReference type="EMBL" id="AKHW03005127">
    <property type="protein sequence ID" value="KYO27606.1"/>
    <property type="molecule type" value="Genomic_DNA"/>
</dbReference>
<dbReference type="Pfam" id="PF00782">
    <property type="entry name" value="DSPc"/>
    <property type="match status" value="2"/>
</dbReference>
<dbReference type="PROSITE" id="PS00383">
    <property type="entry name" value="TYR_PHOSPHATASE_1"/>
    <property type="match status" value="1"/>
</dbReference>
<accession>A0A151MSX6</accession>
<protein>
    <submittedName>
        <fullName evidence="9">Dual specificity protein phosphatase 26-like</fullName>
    </submittedName>
</protein>
<comment type="caution">
    <text evidence="9">The sequence shown here is derived from an EMBL/GenBank/DDBJ whole genome shotgun (WGS) entry which is preliminary data.</text>
</comment>
<dbReference type="PRINTS" id="PR01909">
    <property type="entry name" value="ADSPHPHTASEA"/>
</dbReference>
<dbReference type="GO" id="GO:0008138">
    <property type="term" value="F:protein tyrosine/serine/threonine phosphatase activity"/>
    <property type="evidence" value="ECO:0007669"/>
    <property type="project" value="InterPro"/>
</dbReference>
<dbReference type="InterPro" id="IPR000387">
    <property type="entry name" value="Tyr_Pase_dom"/>
</dbReference>
<gene>
    <name evidence="9" type="ORF">Y1Q_0005181</name>
</gene>
<dbReference type="InterPro" id="IPR000340">
    <property type="entry name" value="Dual-sp_phosphatase_cat-dom"/>
</dbReference>
<feature type="domain" description="Tyrosine specific protein phosphatases" evidence="8">
    <location>
        <begin position="222"/>
        <end position="280"/>
    </location>
</feature>
<dbReference type="GO" id="GO:0004722">
    <property type="term" value="F:protein serine/threonine phosphatase activity"/>
    <property type="evidence" value="ECO:0007669"/>
    <property type="project" value="UniProtKB-EC"/>
</dbReference>
<dbReference type="PRINTS" id="PR01908">
    <property type="entry name" value="ADSPHPHTASE"/>
</dbReference>
<dbReference type="SUPFAM" id="SSF52799">
    <property type="entry name" value="(Phosphotyrosine protein) phosphatases II"/>
    <property type="match status" value="2"/>
</dbReference>
<sequence>MAEAAVFPSKEPEGSGMSMAEVPTIKDIEQLLNTGRPSCNHVDEVWPDLFLGDLVTAHNRFGLWKMGITHVLNAAHGTMFCQGGHDFYGTTIDYYGIPAYDLPDFNISQYFSSAAEFIHKALNTPGAKILVHCAVGMSRELECILDSCRMELNHVDEVWSNLYIGDMLIAHDKKELRKLGITHVLNAAHSAWGSKGDQGFYGPEIHYHGIAAEDSTDFNLRMHFYPASKYINKALSVLNGKILVHCVLGKSRSASLVLAYLMIYHHFSLADAVEKIILHRAIFPNRGFLKQLQDLDIELRYKIKLCELL</sequence>
<dbReference type="InterPro" id="IPR016130">
    <property type="entry name" value="Tyr_Pase_AS"/>
</dbReference>
<evidence type="ECO:0000256" key="5">
    <source>
        <dbReference type="ARBA" id="ARBA00048336"/>
    </source>
</evidence>
<name>A0A151MSX6_ALLMI</name>
<evidence type="ECO:0000256" key="1">
    <source>
        <dbReference type="ARBA" id="ARBA00008601"/>
    </source>
</evidence>
<dbReference type="InterPro" id="IPR020422">
    <property type="entry name" value="TYR_PHOSPHATASE_DUAL_dom"/>
</dbReference>
<keyword evidence="10" id="KW-1185">Reference proteome</keyword>
<feature type="domain" description="Tyrosine specific protein phosphatases" evidence="8">
    <location>
        <begin position="109"/>
        <end position="139"/>
    </location>
</feature>
<evidence type="ECO:0000256" key="4">
    <source>
        <dbReference type="ARBA" id="ARBA00047761"/>
    </source>
</evidence>
<dbReference type="Gene3D" id="3.90.190.10">
    <property type="entry name" value="Protein tyrosine phosphatase superfamily"/>
    <property type="match status" value="2"/>
</dbReference>
<dbReference type="PROSITE" id="PS50056">
    <property type="entry name" value="TYR_PHOSPHATASE_2"/>
    <property type="match status" value="2"/>
</dbReference>
<evidence type="ECO:0000259" key="7">
    <source>
        <dbReference type="PROSITE" id="PS50054"/>
    </source>
</evidence>
<dbReference type="SMART" id="SM00195">
    <property type="entry name" value="DSPc"/>
    <property type="match status" value="1"/>
</dbReference>